<dbReference type="InterPro" id="IPR045646">
    <property type="entry name" value="DUF6402"/>
</dbReference>
<organism evidence="2 3">
    <name type="scientific">Ralstonia syzygii</name>
    <dbReference type="NCBI Taxonomy" id="28097"/>
    <lineage>
        <taxon>Bacteria</taxon>
        <taxon>Pseudomonadati</taxon>
        <taxon>Pseudomonadota</taxon>
        <taxon>Betaproteobacteria</taxon>
        <taxon>Burkholderiales</taxon>
        <taxon>Burkholderiaceae</taxon>
        <taxon>Ralstonia</taxon>
        <taxon>Ralstonia solanacearum species complex</taxon>
    </lineage>
</organism>
<evidence type="ECO:0000313" key="2">
    <source>
        <dbReference type="EMBL" id="QUP56395.1"/>
    </source>
</evidence>
<feature type="compositionally biased region" description="Pro residues" evidence="1">
    <location>
        <begin position="51"/>
        <end position="63"/>
    </location>
</feature>
<name>A0ABX7ZLZ2_9RALS</name>
<sequence>MAKVKKFPYYQMSSSAVPFTTAKWKAYTGSQGCVAINTLQKISFDRLAPDGTPPPPKPKPPKPTAEQIKAQQAEATRQKLLAEQAKQQQPKEPPKPQPKELEAEDHDKVPEFDLQDIPSAMEKMGWPIAAKVARKWFAGPSHIYNDKPDSEQPLDDTIVTLNWALKYGKVKDRLSELLFEDIYSERALSIIKRKILQHVTKNFTGTKSLSPNLSFETAVIDYDIRRFHIDWQIQQKKISTFDTLDGTTLTDLSGTLGNFLLYAAIGKVEVSSEKFFKYGNKPAEYCIDSLAKLTHIYIYLKDNYSFNDKDPSNSQYLGHWNKNGMITSYVLAANDLLGQVKPELKMRLNGGKIEEERINWDYLSVRKEVDKPIDTRRGFFSKLLEKDVYWPVYNRSYNEWREKHKRGGDFMIYSKPQFYKLKTPIVIKLETICRPYDSTSIGQ</sequence>
<protein>
    <recommendedName>
        <fullName evidence="4">Alginate lyase domain-containing protein</fullName>
    </recommendedName>
</protein>
<dbReference type="RefSeq" id="WP_211905244.1">
    <property type="nucleotide sequence ID" value="NZ_CP046730.1"/>
</dbReference>
<dbReference type="Pfam" id="PF19940">
    <property type="entry name" value="DUF6402"/>
    <property type="match status" value="1"/>
</dbReference>
<evidence type="ECO:0000256" key="1">
    <source>
        <dbReference type="SAM" id="MobiDB-lite"/>
    </source>
</evidence>
<feature type="region of interest" description="Disordered" evidence="1">
    <location>
        <begin position="45"/>
        <end position="111"/>
    </location>
</feature>
<evidence type="ECO:0008006" key="4">
    <source>
        <dbReference type="Google" id="ProtNLM"/>
    </source>
</evidence>
<feature type="compositionally biased region" description="Basic and acidic residues" evidence="1">
    <location>
        <begin position="92"/>
        <end position="111"/>
    </location>
</feature>
<reference evidence="2 3" key="1">
    <citation type="journal article" date="2021" name="Phytopathology">
        <title>Complete genome sequence of Ralstonia syzygii subsp. indonesiensis strain LLRS-1, isolated from wilted tobacco in China.</title>
        <authorList>
            <person name="Lu C.H."/>
            <person name="Li J.Y."/>
            <person name="Mi M.G."/>
            <person name="Lin Z.L."/>
            <person name="Jiang N."/>
            <person name="Gai X."/>
            <person name="Ma J.H."/>
            <person name="Lei L.P."/>
            <person name="Xia Z.Y."/>
        </authorList>
    </citation>
    <scope>NUCLEOTIDE SEQUENCE [LARGE SCALE GENOMIC DNA]</scope>
    <source>
        <strain evidence="2 3">LLRS-1</strain>
    </source>
</reference>
<keyword evidence="2" id="KW-0614">Plasmid</keyword>
<keyword evidence="3" id="KW-1185">Reference proteome</keyword>
<evidence type="ECO:0000313" key="3">
    <source>
        <dbReference type="Proteomes" id="UP000677898"/>
    </source>
</evidence>
<feature type="compositionally biased region" description="Low complexity" evidence="1">
    <location>
        <begin position="78"/>
        <end position="90"/>
    </location>
</feature>
<gene>
    <name evidence="2" type="ORF">GO998_22150</name>
</gene>
<geneLocation type="plasmid" evidence="2 3">
    <name>pLLRS-1</name>
</geneLocation>
<dbReference type="EMBL" id="CP046730">
    <property type="protein sequence ID" value="QUP56395.1"/>
    <property type="molecule type" value="Genomic_DNA"/>
</dbReference>
<accession>A0ABX7ZLZ2</accession>
<dbReference type="Proteomes" id="UP000677898">
    <property type="component" value="Plasmid pLLRS-1"/>
</dbReference>
<proteinExistence type="predicted"/>